<protein>
    <submittedName>
        <fullName evidence="7">Uncharacterized protein</fullName>
    </submittedName>
</protein>
<sequence length="473" mass="52975">MRSTLLVFVGTFLYAFQCIQADKQCNPCIKGKPLKNNQGQKVYCNWWNRPCPNGYKCRAQLCCPIFTPKPVTTTISTTVVHDQGSCPICLYYDTCIQISCPENNYCLVEDATTNHWIANCVSQPCNYLKPHENELGVTTLCSTNASNCPDNFVCSIIPNDSENRHVCCPSSTTTLLSQNKPGQCPYILDHFAKCDFKCKSDLSCNGDEKCCSNGCGTECVQPLNYTMCQHERTVAQYHIEQSSTKNAFIPVCKDDGNYEDKQCDLNKKECWCVDFRGFEISQTRTSYTDVLECSKKSHSGNCPLYRCKNDCNNGFKLDKNGCRNCACLDPCAPIECTEAGKTCKLLDVQCNKWPCSPIPMCLAPRNNPCIYGAPLKIKNHKVHCNSENPCPFTHMCRSSVYAINGYCCPQKGKCLPLQCDLSCRYGYSYDINECPICECYEPCKTILCLPPATCKVQQVQCIRAPCLPIAQCE</sequence>
<gene>
    <name evidence="7" type="ORF">RN001_001406</name>
</gene>
<dbReference type="PROSITE" id="PS00484">
    <property type="entry name" value="THYROGLOBULIN_1_1"/>
    <property type="match status" value="1"/>
</dbReference>
<evidence type="ECO:0000313" key="7">
    <source>
        <dbReference type="EMBL" id="KAK4885135.1"/>
    </source>
</evidence>
<feature type="chain" id="PRO_5042855508" evidence="3">
    <location>
        <begin position="22"/>
        <end position="473"/>
    </location>
</feature>
<evidence type="ECO:0000313" key="8">
    <source>
        <dbReference type="Proteomes" id="UP001353858"/>
    </source>
</evidence>
<evidence type="ECO:0000259" key="5">
    <source>
        <dbReference type="PROSITE" id="PS51252"/>
    </source>
</evidence>
<feature type="domain" description="Antistasin-like" evidence="5">
    <location>
        <begin position="302"/>
        <end position="327"/>
    </location>
</feature>
<dbReference type="SMART" id="SM00217">
    <property type="entry name" value="WAP"/>
    <property type="match status" value="1"/>
</dbReference>
<dbReference type="InterPro" id="IPR036857">
    <property type="entry name" value="Thyroglobulin_1_sf"/>
</dbReference>
<evidence type="ECO:0000256" key="2">
    <source>
        <dbReference type="PROSITE-ProRule" id="PRU00500"/>
    </source>
</evidence>
<accession>A0AAN7SSM5</accession>
<dbReference type="Pfam" id="PF00095">
    <property type="entry name" value="WAP"/>
    <property type="match status" value="1"/>
</dbReference>
<reference evidence="8" key="1">
    <citation type="submission" date="2023-01" db="EMBL/GenBank/DDBJ databases">
        <title>Key to firefly adult light organ development and bioluminescence: homeobox transcription factors regulate luciferase expression and transportation to peroxisome.</title>
        <authorList>
            <person name="Fu X."/>
        </authorList>
    </citation>
    <scope>NUCLEOTIDE SEQUENCE [LARGE SCALE GENOMIC DNA]</scope>
</reference>
<dbReference type="Gene3D" id="2.10.22.10">
    <property type="entry name" value="Antistasin, domain 1"/>
    <property type="match status" value="2"/>
</dbReference>
<dbReference type="SUPFAM" id="SSF57610">
    <property type="entry name" value="Thyroglobulin type-1 domain"/>
    <property type="match status" value="1"/>
</dbReference>
<comment type="caution">
    <text evidence="7">The sequence shown here is derived from an EMBL/GenBank/DDBJ whole genome shotgun (WGS) entry which is preliminary data.</text>
</comment>
<comment type="caution">
    <text evidence="2">Lacks conserved residue(s) required for the propagation of feature annotation.</text>
</comment>
<dbReference type="AlphaFoldDB" id="A0AAN7SSM5"/>
<dbReference type="InterPro" id="IPR011061">
    <property type="entry name" value="Hirudin/antistatin"/>
</dbReference>
<organism evidence="7 8">
    <name type="scientific">Aquatica leii</name>
    <dbReference type="NCBI Taxonomy" id="1421715"/>
    <lineage>
        <taxon>Eukaryota</taxon>
        <taxon>Metazoa</taxon>
        <taxon>Ecdysozoa</taxon>
        <taxon>Arthropoda</taxon>
        <taxon>Hexapoda</taxon>
        <taxon>Insecta</taxon>
        <taxon>Pterygota</taxon>
        <taxon>Neoptera</taxon>
        <taxon>Endopterygota</taxon>
        <taxon>Coleoptera</taxon>
        <taxon>Polyphaga</taxon>
        <taxon>Elateriformia</taxon>
        <taxon>Elateroidea</taxon>
        <taxon>Lampyridae</taxon>
        <taxon>Luciolinae</taxon>
        <taxon>Aquatica</taxon>
    </lineage>
</organism>
<evidence type="ECO:0000256" key="1">
    <source>
        <dbReference type="ARBA" id="ARBA00023157"/>
    </source>
</evidence>
<feature type="disulfide bond" evidence="2">
    <location>
        <begin position="263"/>
        <end position="270"/>
    </location>
</feature>
<dbReference type="SMART" id="SM00289">
    <property type="entry name" value="WR1"/>
    <property type="match status" value="4"/>
</dbReference>
<dbReference type="InterPro" id="IPR028150">
    <property type="entry name" value="Lustrin_cystein"/>
</dbReference>
<dbReference type="EMBL" id="JARPUR010000001">
    <property type="protein sequence ID" value="KAK4885135.1"/>
    <property type="molecule type" value="Genomic_DNA"/>
</dbReference>
<dbReference type="Pfam" id="PF14625">
    <property type="entry name" value="Lustrin_cystein"/>
    <property type="match status" value="3"/>
</dbReference>
<dbReference type="Gene3D" id="4.10.75.10">
    <property type="entry name" value="Elafin-like"/>
    <property type="match status" value="1"/>
</dbReference>
<dbReference type="Pfam" id="PF02822">
    <property type="entry name" value="Antistasin"/>
    <property type="match status" value="2"/>
</dbReference>
<evidence type="ECO:0000259" key="6">
    <source>
        <dbReference type="PROSITE" id="PS51390"/>
    </source>
</evidence>
<feature type="domain" description="WAP" evidence="6">
    <location>
        <begin position="177"/>
        <end position="223"/>
    </location>
</feature>
<dbReference type="GO" id="GO:0005576">
    <property type="term" value="C:extracellular region"/>
    <property type="evidence" value="ECO:0007669"/>
    <property type="project" value="InterPro"/>
</dbReference>
<dbReference type="InterPro" id="IPR006150">
    <property type="entry name" value="Cys_repeat_1"/>
</dbReference>
<proteinExistence type="predicted"/>
<feature type="signal peptide" evidence="3">
    <location>
        <begin position="1"/>
        <end position="21"/>
    </location>
</feature>
<dbReference type="InterPro" id="IPR000716">
    <property type="entry name" value="Thyroglobulin_1"/>
</dbReference>
<feature type="domain" description="Thyroglobulin type-1" evidence="4">
    <location>
        <begin position="225"/>
        <end position="293"/>
    </location>
</feature>
<name>A0AAN7SSM5_9COLE</name>
<dbReference type="InterPro" id="IPR036645">
    <property type="entry name" value="Elafin-like_sf"/>
</dbReference>
<keyword evidence="8" id="KW-1185">Reference proteome</keyword>
<dbReference type="Proteomes" id="UP001353858">
    <property type="component" value="Unassembled WGS sequence"/>
</dbReference>
<dbReference type="PROSITE" id="PS51390">
    <property type="entry name" value="WAP"/>
    <property type="match status" value="1"/>
</dbReference>
<dbReference type="PROSITE" id="PS51252">
    <property type="entry name" value="ANTISTASIN"/>
    <property type="match status" value="2"/>
</dbReference>
<dbReference type="SUPFAM" id="SSF57262">
    <property type="entry name" value="Leech antihemostatic proteins"/>
    <property type="match status" value="1"/>
</dbReference>
<dbReference type="SMART" id="SM00211">
    <property type="entry name" value="TY"/>
    <property type="match status" value="1"/>
</dbReference>
<dbReference type="PROSITE" id="PS51162">
    <property type="entry name" value="THYROGLOBULIN_1_2"/>
    <property type="match status" value="1"/>
</dbReference>
<keyword evidence="3" id="KW-0732">Signal</keyword>
<dbReference type="InterPro" id="IPR008197">
    <property type="entry name" value="WAP_dom"/>
</dbReference>
<dbReference type="Pfam" id="PF00086">
    <property type="entry name" value="Thyroglobulin_1"/>
    <property type="match status" value="1"/>
</dbReference>
<evidence type="ECO:0000259" key="4">
    <source>
        <dbReference type="PROSITE" id="PS51162"/>
    </source>
</evidence>
<dbReference type="CDD" id="cd00191">
    <property type="entry name" value="TY"/>
    <property type="match status" value="1"/>
</dbReference>
<dbReference type="InterPro" id="IPR004094">
    <property type="entry name" value="Antistasin-like"/>
</dbReference>
<keyword evidence="1 2" id="KW-1015">Disulfide bond</keyword>
<dbReference type="PRINTS" id="PR00003">
    <property type="entry name" value="4DISULPHCORE"/>
</dbReference>
<evidence type="ECO:0000256" key="3">
    <source>
        <dbReference type="SAM" id="SignalP"/>
    </source>
</evidence>
<dbReference type="Gene3D" id="4.10.800.10">
    <property type="entry name" value="Thyroglobulin type-1"/>
    <property type="match status" value="1"/>
</dbReference>
<dbReference type="GO" id="GO:0004867">
    <property type="term" value="F:serine-type endopeptidase inhibitor activity"/>
    <property type="evidence" value="ECO:0007669"/>
    <property type="project" value="InterPro"/>
</dbReference>
<feature type="domain" description="Antistasin-like" evidence="5">
    <location>
        <begin position="414"/>
        <end position="439"/>
    </location>
</feature>